<dbReference type="AlphaFoldDB" id="A0A3B4XEW4"/>
<proteinExistence type="predicted"/>
<dbReference type="PANTHER" id="PTHR14324:SF3">
    <property type="entry name" value="CONDENSIN-2 COMPLEX SUBUNIT H2"/>
    <property type="match status" value="1"/>
</dbReference>
<dbReference type="GO" id="GO:0003682">
    <property type="term" value="F:chromatin binding"/>
    <property type="evidence" value="ECO:0007669"/>
    <property type="project" value="TreeGrafter"/>
</dbReference>
<evidence type="ECO:0000313" key="6">
    <source>
        <dbReference type="Proteomes" id="UP000261360"/>
    </source>
</evidence>
<dbReference type="GO" id="GO:0005634">
    <property type="term" value="C:nucleus"/>
    <property type="evidence" value="ECO:0007669"/>
    <property type="project" value="TreeGrafter"/>
</dbReference>
<accession>A0A3B4XEW4</accession>
<dbReference type="GO" id="GO:0051306">
    <property type="term" value="P:mitotic sister chromatid separation"/>
    <property type="evidence" value="ECO:0007669"/>
    <property type="project" value="TreeGrafter"/>
</dbReference>
<name>A0A3B4XEW4_SERLL</name>
<dbReference type="InterPro" id="IPR031739">
    <property type="entry name" value="Ncaph2"/>
</dbReference>
<dbReference type="Ensembl" id="ENSSLDT00000006067.1">
    <property type="protein sequence ID" value="ENSSLDP00000005868.1"/>
    <property type="gene ID" value="ENSSLDG00000004705.1"/>
</dbReference>
<dbReference type="GO" id="GO:0010032">
    <property type="term" value="P:meiotic chromosome condensation"/>
    <property type="evidence" value="ECO:0007669"/>
    <property type="project" value="TreeGrafter"/>
</dbReference>
<protein>
    <recommendedName>
        <fullName evidence="1">Condensin-2 complex subunit H2</fullName>
    </recommendedName>
    <alternativeName>
        <fullName evidence="3">Non-SMC condensin II complex subunit H2</fullName>
    </alternativeName>
</protein>
<dbReference type="InterPro" id="IPR009378">
    <property type="entry name" value="H2_N"/>
</dbReference>
<dbReference type="Pfam" id="PF06278">
    <property type="entry name" value="CNDH2_N"/>
    <property type="match status" value="1"/>
</dbReference>
<evidence type="ECO:0000256" key="1">
    <source>
        <dbReference type="ARBA" id="ARBA00016903"/>
    </source>
</evidence>
<evidence type="ECO:0000256" key="2">
    <source>
        <dbReference type="ARBA" id="ARBA00023067"/>
    </source>
</evidence>
<sequence length="55" mass="6591">MESTESRYAHLLQPIRELTKNWEIDVASELNDYLEEVRFVALTFPTYCLFCFDWG</sequence>
<evidence type="ECO:0000313" key="5">
    <source>
        <dbReference type="Ensembl" id="ENSSLDP00000014622.1"/>
    </source>
</evidence>
<evidence type="ECO:0000259" key="4">
    <source>
        <dbReference type="Pfam" id="PF06278"/>
    </source>
</evidence>
<dbReference type="GeneTree" id="ENSGT01020000230616"/>
<keyword evidence="2" id="KW-0226">DNA condensation</keyword>
<organism evidence="5 6">
    <name type="scientific">Seriola lalandi dorsalis</name>
    <dbReference type="NCBI Taxonomy" id="1841481"/>
    <lineage>
        <taxon>Eukaryota</taxon>
        <taxon>Metazoa</taxon>
        <taxon>Chordata</taxon>
        <taxon>Craniata</taxon>
        <taxon>Vertebrata</taxon>
        <taxon>Euteleostomi</taxon>
        <taxon>Actinopterygii</taxon>
        <taxon>Neopterygii</taxon>
        <taxon>Teleostei</taxon>
        <taxon>Neoteleostei</taxon>
        <taxon>Acanthomorphata</taxon>
        <taxon>Carangaria</taxon>
        <taxon>Carangiformes</taxon>
        <taxon>Carangidae</taxon>
        <taxon>Seriola</taxon>
    </lineage>
</organism>
<reference evidence="5" key="1">
    <citation type="submission" date="2025-05" db="UniProtKB">
        <authorList>
            <consortium name="Ensembl"/>
        </authorList>
    </citation>
    <scope>IDENTIFICATION</scope>
</reference>
<evidence type="ECO:0000256" key="3">
    <source>
        <dbReference type="ARBA" id="ARBA00030479"/>
    </source>
</evidence>
<dbReference type="Ensembl" id="ENSSLDT00000015188.1">
    <property type="protein sequence ID" value="ENSSLDP00000014622.1"/>
    <property type="gene ID" value="ENSSLDG00000011694.1"/>
</dbReference>
<dbReference type="GO" id="GO:0000796">
    <property type="term" value="C:condensin complex"/>
    <property type="evidence" value="ECO:0007669"/>
    <property type="project" value="TreeGrafter"/>
</dbReference>
<feature type="domain" description="Condensin II complex subunit H2 N-terminal" evidence="4">
    <location>
        <begin position="6"/>
        <end position="44"/>
    </location>
</feature>
<keyword evidence="6" id="KW-1185">Reference proteome</keyword>
<dbReference type="Proteomes" id="UP000261360">
    <property type="component" value="Unplaced"/>
</dbReference>
<dbReference type="PANTHER" id="PTHR14324">
    <property type="entry name" value="CONDENSIN-2 COMPLEX SUBUNIT H2"/>
    <property type="match status" value="1"/>
</dbReference>
<dbReference type="STRING" id="1841481.ENSSLDP00000005868"/>